<feature type="compositionally biased region" description="Polar residues" evidence="1">
    <location>
        <begin position="87"/>
        <end position="97"/>
    </location>
</feature>
<feature type="compositionally biased region" description="Basic and acidic residues" evidence="1">
    <location>
        <begin position="133"/>
        <end position="143"/>
    </location>
</feature>
<accession>A0A6P2BTG8</accession>
<evidence type="ECO:0000313" key="3">
    <source>
        <dbReference type="EMBL" id="TVZ01987.1"/>
    </source>
</evidence>
<evidence type="ECO:0000256" key="1">
    <source>
        <dbReference type="SAM" id="MobiDB-lite"/>
    </source>
</evidence>
<dbReference type="RefSeq" id="WP_145858979.1">
    <property type="nucleotide sequence ID" value="NZ_RPFW01000006.1"/>
</dbReference>
<reference evidence="3 4" key="1">
    <citation type="submission" date="2018-11" db="EMBL/GenBank/DDBJ databases">
        <title>Trebonia kvetii gen.nov., sp.nov., a novel acidophilic actinobacterium, and proposal of the new actinobacterial family Treboniaceae fam. nov.</title>
        <authorList>
            <person name="Rapoport D."/>
            <person name="Sagova-Mareckova M."/>
            <person name="Sedlacek I."/>
            <person name="Provaznik J."/>
            <person name="Kralova S."/>
            <person name="Pavlinic D."/>
            <person name="Benes V."/>
            <person name="Kopecky J."/>
        </authorList>
    </citation>
    <scope>NUCLEOTIDE SEQUENCE [LARGE SCALE GENOMIC DNA]</scope>
    <source>
        <strain evidence="3 4">15Tr583</strain>
    </source>
</reference>
<feature type="compositionally biased region" description="Low complexity" evidence="1">
    <location>
        <begin position="37"/>
        <end position="47"/>
    </location>
</feature>
<feature type="transmembrane region" description="Helical" evidence="2">
    <location>
        <begin position="184"/>
        <end position="208"/>
    </location>
</feature>
<keyword evidence="2" id="KW-1133">Transmembrane helix</keyword>
<evidence type="ECO:0000256" key="2">
    <source>
        <dbReference type="SAM" id="Phobius"/>
    </source>
</evidence>
<feature type="compositionally biased region" description="Gly residues" evidence="1">
    <location>
        <begin position="62"/>
        <end position="71"/>
    </location>
</feature>
<organism evidence="3 4">
    <name type="scientific">Trebonia kvetii</name>
    <dbReference type="NCBI Taxonomy" id="2480626"/>
    <lineage>
        <taxon>Bacteria</taxon>
        <taxon>Bacillati</taxon>
        <taxon>Actinomycetota</taxon>
        <taxon>Actinomycetes</taxon>
        <taxon>Streptosporangiales</taxon>
        <taxon>Treboniaceae</taxon>
        <taxon>Trebonia</taxon>
    </lineage>
</organism>
<feature type="region of interest" description="Disordered" evidence="1">
    <location>
        <begin position="1"/>
        <end position="172"/>
    </location>
</feature>
<gene>
    <name evidence="3" type="ORF">EAS64_31655</name>
</gene>
<protein>
    <recommendedName>
        <fullName evidence="5">Phosphodiester glycosidase domain-containing protein</fullName>
    </recommendedName>
</protein>
<keyword evidence="2" id="KW-0472">Membrane</keyword>
<dbReference type="EMBL" id="RPFW01000006">
    <property type="protein sequence ID" value="TVZ01987.1"/>
    <property type="molecule type" value="Genomic_DNA"/>
</dbReference>
<dbReference type="Proteomes" id="UP000460272">
    <property type="component" value="Unassembled WGS sequence"/>
</dbReference>
<proteinExistence type="predicted"/>
<comment type="caution">
    <text evidence="3">The sequence shown here is derived from an EMBL/GenBank/DDBJ whole genome shotgun (WGS) entry which is preliminary data.</text>
</comment>
<dbReference type="AlphaFoldDB" id="A0A6P2BTG8"/>
<evidence type="ECO:0000313" key="4">
    <source>
        <dbReference type="Proteomes" id="UP000460272"/>
    </source>
</evidence>
<dbReference type="OrthoDB" id="141240at2"/>
<keyword evidence="4" id="KW-1185">Reference proteome</keyword>
<evidence type="ECO:0008006" key="5">
    <source>
        <dbReference type="Google" id="ProtNLM"/>
    </source>
</evidence>
<sequence>MSRRVPRGGPGREWLNEPDDGQARDDQGAQRNGNGAPGQDQQQHQYGQYGGPAGYGQQQPYGGQGGNGPGPQGYDQPGPPPGPGQGNENQPTQTFNHQGRGATYPGNGDPRGHNGCDGGPRGYQEGPVQGNMRRYEDPQRFDGQRYQLPGQGPGGPASPGEPSPEPPTRKVRFRRTRRFFHRRTVRVISAIIALFLLVTMFSAGQAAFKNNGQGMTANLAEWARDHYLGPVVTFGEWLSYNPPPKGGRPSFSLAVPSGEGVAPTKPPKGKTKIKTKQFVPDIPGTLKSLAPSPIAGEGQWRVVEKVKGNPAILTTFLRDATYTSQVNGVASIDQRLVKFSLHPGSEDPGSSPWGWNDTFIPAGKRTGLLATFNGGFKLSSAGGGFYLNGSYHGSLVTGAASVVYYKNGTIKIGKWGRDFSMNAKIAGVRQNLKLIIDHGKISPNLNQDIMTNFGATLGGGYYVWRSGLGITKDGRIVYVYGPALNVQDLAELLHRAGAVEGLQMDINPAWMKFDTYQAKGNPANPTPVTLLPTQQPSAYSYYTASTRDFTAVYAR</sequence>
<keyword evidence="2" id="KW-0812">Transmembrane</keyword>
<name>A0A6P2BTG8_9ACTN</name>